<dbReference type="GO" id="GO:0008270">
    <property type="term" value="F:zinc ion binding"/>
    <property type="evidence" value="ECO:0007669"/>
    <property type="project" value="UniProtKB-KW"/>
</dbReference>
<dbReference type="PANTHER" id="PTHR11088">
    <property type="entry name" value="TRNA DIMETHYLALLYLTRANSFERASE"/>
    <property type="match status" value="1"/>
</dbReference>
<keyword evidence="8" id="KW-0963">Cytoplasm</keyword>
<dbReference type="AlphaFoldDB" id="A0A9Q8P522"/>
<proteinExistence type="inferred from homology"/>
<evidence type="ECO:0000259" key="12">
    <source>
        <dbReference type="Pfam" id="PF12171"/>
    </source>
</evidence>
<dbReference type="GO" id="GO:0005524">
    <property type="term" value="F:ATP binding"/>
    <property type="evidence" value="ECO:0007669"/>
    <property type="project" value="UniProtKB-UniRule"/>
</dbReference>
<dbReference type="InterPro" id="IPR018022">
    <property type="entry name" value="IPT"/>
</dbReference>
<name>A0A9Q8P522_PASFU</name>
<feature type="region of interest" description="Disordered" evidence="11">
    <location>
        <begin position="438"/>
        <end position="460"/>
    </location>
</feature>
<keyword evidence="2 8" id="KW-0808">Transferase</keyword>
<dbReference type="EC" id="2.5.1.75" evidence="8 9"/>
<evidence type="ECO:0000256" key="5">
    <source>
        <dbReference type="ARBA" id="ARBA00022771"/>
    </source>
</evidence>
<evidence type="ECO:0000256" key="1">
    <source>
        <dbReference type="ARBA" id="ARBA00005842"/>
    </source>
</evidence>
<dbReference type="EMBL" id="CP090164">
    <property type="protein sequence ID" value="UJO13441.1"/>
    <property type="molecule type" value="Genomic_DNA"/>
</dbReference>
<dbReference type="Pfam" id="PF12171">
    <property type="entry name" value="zf-C2H2_jaz"/>
    <property type="match status" value="1"/>
</dbReference>
<dbReference type="RefSeq" id="XP_047757807.1">
    <property type="nucleotide sequence ID" value="XM_047902651.1"/>
</dbReference>
<feature type="domain" description="Zinc finger double-stranded RNA binding" evidence="12">
    <location>
        <begin position="418"/>
        <end position="442"/>
    </location>
</feature>
<evidence type="ECO:0000313" key="14">
    <source>
        <dbReference type="Proteomes" id="UP000756132"/>
    </source>
</evidence>
<dbReference type="SUPFAM" id="SSF52540">
    <property type="entry name" value="P-loop containing nucleoside triphosphate hydrolases"/>
    <property type="match status" value="2"/>
</dbReference>
<reference evidence="13" key="1">
    <citation type="submission" date="2021-12" db="EMBL/GenBank/DDBJ databases">
        <authorList>
            <person name="Zaccaron A."/>
            <person name="Stergiopoulos I."/>
        </authorList>
    </citation>
    <scope>NUCLEOTIDE SEQUENCE</scope>
    <source>
        <strain evidence="13">Race5_Kim</strain>
    </source>
</reference>
<evidence type="ECO:0000256" key="8">
    <source>
        <dbReference type="PIRNR" id="PIRNR039110"/>
    </source>
</evidence>
<keyword evidence="8 9" id="KW-0819">tRNA processing</keyword>
<dbReference type="InterPro" id="IPR022755">
    <property type="entry name" value="Znf_C2H2_jaz"/>
</dbReference>
<evidence type="ECO:0000256" key="2">
    <source>
        <dbReference type="ARBA" id="ARBA00022679"/>
    </source>
</evidence>
<gene>
    <name evidence="13" type="ORF">CLAFUR5_03503</name>
</gene>
<dbReference type="SUPFAM" id="SSF57667">
    <property type="entry name" value="beta-beta-alpha zinc fingers"/>
    <property type="match status" value="1"/>
</dbReference>
<dbReference type="InterPro" id="IPR030666">
    <property type="entry name" value="IPP_transferase_euk"/>
</dbReference>
<evidence type="ECO:0000256" key="11">
    <source>
        <dbReference type="SAM" id="MobiDB-lite"/>
    </source>
</evidence>
<dbReference type="NCBIfam" id="TIGR00174">
    <property type="entry name" value="miaA"/>
    <property type="match status" value="1"/>
</dbReference>
<dbReference type="Gene3D" id="1.10.20.140">
    <property type="match status" value="1"/>
</dbReference>
<evidence type="ECO:0000256" key="6">
    <source>
        <dbReference type="ARBA" id="ARBA00022833"/>
    </source>
</evidence>
<dbReference type="Gene3D" id="3.40.50.300">
    <property type="entry name" value="P-loop containing nucleotide triphosphate hydrolases"/>
    <property type="match status" value="1"/>
</dbReference>
<evidence type="ECO:0000256" key="4">
    <source>
        <dbReference type="ARBA" id="ARBA00022741"/>
    </source>
</evidence>
<dbReference type="KEGG" id="ffu:CLAFUR5_03503"/>
<dbReference type="PANTHER" id="PTHR11088:SF89">
    <property type="entry name" value="TRNA DIMETHYLALLYLTRANSFERASE"/>
    <property type="match status" value="1"/>
</dbReference>
<evidence type="ECO:0000256" key="7">
    <source>
        <dbReference type="ARBA" id="ARBA00022840"/>
    </source>
</evidence>
<dbReference type="InterPro" id="IPR036236">
    <property type="entry name" value="Znf_C2H2_sf"/>
</dbReference>
<dbReference type="GO" id="GO:0052381">
    <property type="term" value="F:tRNA dimethylallyltransferase activity"/>
    <property type="evidence" value="ECO:0007669"/>
    <property type="project" value="UniProtKB-UniRule"/>
</dbReference>
<sequence length="460" mass="51896">MFKLRVLRLRRTFATMTRTPPRNPLVAVIGATGTGKSELAVEIAKRYNGEIINGDAMQLYAGLPIITNKITPEEQQGIAHHLLGRIGLQEQTWVVSTFVREALKTIEEIRSRGRLPILVGGTHYYTQSLLFHDRLAEGDTEEKAEFVANTSEKWPILQESTDVLLQELKKVDPVMADRWHPNDRRKIQRSLEIYLQTGRPASGIYADQRAAKEVQDSSTAQGSGMRFPTLVLWVHAETDTLRSRLNKRVDKMLERGLLHEVATLSKGAAEHAAADIPIDESRGIWVSIGYKEFKDFSRAQADPSVDAAKLEKMKAEGVERTQIATRQYAKRQVRWIRIKLVNALAESRSSESLYLLDGTDVSRFDDDVIEPAVKLAGQFLRGEELPQPASMSAAAKELLQPTRDYDLAPKPEKWAKQYCLACDVTCVTPEQWQMHTKSKAHKKLTAKLRQAEHQPGRQND</sequence>
<organism evidence="13 14">
    <name type="scientific">Passalora fulva</name>
    <name type="common">Tomato leaf mold</name>
    <name type="synonym">Cladosporium fulvum</name>
    <dbReference type="NCBI Taxonomy" id="5499"/>
    <lineage>
        <taxon>Eukaryota</taxon>
        <taxon>Fungi</taxon>
        <taxon>Dikarya</taxon>
        <taxon>Ascomycota</taxon>
        <taxon>Pezizomycotina</taxon>
        <taxon>Dothideomycetes</taxon>
        <taxon>Dothideomycetidae</taxon>
        <taxon>Mycosphaerellales</taxon>
        <taxon>Mycosphaerellaceae</taxon>
        <taxon>Fulvia</taxon>
    </lineage>
</organism>
<dbReference type="GeneID" id="71983381"/>
<dbReference type="Proteomes" id="UP000756132">
    <property type="component" value="Chromosome 2"/>
</dbReference>
<evidence type="ECO:0000256" key="9">
    <source>
        <dbReference type="RuleBase" id="RU003783"/>
    </source>
</evidence>
<keyword evidence="6" id="KW-0862">Zinc</keyword>
<accession>A0A9Q8P522</accession>
<comment type="function">
    <text evidence="8">Catalyzes the transfer of a dimethylallyl group onto the adenine at position 37.</text>
</comment>
<comment type="catalytic activity">
    <reaction evidence="8 9">
        <text>adenosine(37) in tRNA + dimethylallyl diphosphate = N(6)-dimethylallyladenosine(37) in tRNA + diphosphate</text>
        <dbReference type="Rhea" id="RHEA:26482"/>
        <dbReference type="Rhea" id="RHEA-COMP:10162"/>
        <dbReference type="Rhea" id="RHEA-COMP:10375"/>
        <dbReference type="ChEBI" id="CHEBI:33019"/>
        <dbReference type="ChEBI" id="CHEBI:57623"/>
        <dbReference type="ChEBI" id="CHEBI:74411"/>
        <dbReference type="ChEBI" id="CHEBI:74415"/>
        <dbReference type="EC" id="2.5.1.75"/>
    </reaction>
</comment>
<dbReference type="GO" id="GO:0005739">
    <property type="term" value="C:mitochondrion"/>
    <property type="evidence" value="ECO:0007669"/>
    <property type="project" value="TreeGrafter"/>
</dbReference>
<keyword evidence="4 8" id="KW-0547">Nucleotide-binding</keyword>
<keyword evidence="14" id="KW-1185">Reference proteome</keyword>
<dbReference type="Gene3D" id="3.30.160.60">
    <property type="entry name" value="Classic Zinc Finger"/>
    <property type="match status" value="1"/>
</dbReference>
<evidence type="ECO:0000313" key="13">
    <source>
        <dbReference type="EMBL" id="UJO13441.1"/>
    </source>
</evidence>
<dbReference type="HAMAP" id="MF_00185">
    <property type="entry name" value="IPP_trans"/>
    <property type="match status" value="1"/>
</dbReference>
<comment type="similarity">
    <text evidence="1 8 10">Belongs to the IPP transferase family.</text>
</comment>
<dbReference type="GO" id="GO:0006400">
    <property type="term" value="P:tRNA modification"/>
    <property type="evidence" value="ECO:0007669"/>
    <property type="project" value="TreeGrafter"/>
</dbReference>
<dbReference type="PIRSF" id="PIRSF039110">
    <property type="entry name" value="IPP_transferase"/>
    <property type="match status" value="1"/>
</dbReference>
<keyword evidence="7 8" id="KW-0067">ATP-binding</keyword>
<dbReference type="InterPro" id="IPR027417">
    <property type="entry name" value="P-loop_NTPase"/>
</dbReference>
<feature type="compositionally biased region" description="Basic and acidic residues" evidence="11">
    <location>
        <begin position="449"/>
        <end position="460"/>
    </location>
</feature>
<keyword evidence="5" id="KW-0863">Zinc-finger</keyword>
<dbReference type="OrthoDB" id="775260at2759"/>
<evidence type="ECO:0000256" key="3">
    <source>
        <dbReference type="ARBA" id="ARBA00022723"/>
    </source>
</evidence>
<dbReference type="InterPro" id="IPR039657">
    <property type="entry name" value="Dimethylallyltransferase"/>
</dbReference>
<evidence type="ECO:0000256" key="10">
    <source>
        <dbReference type="RuleBase" id="RU003785"/>
    </source>
</evidence>
<reference evidence="13" key="2">
    <citation type="journal article" date="2022" name="Microb. Genom.">
        <title>A chromosome-scale genome assembly of the tomato pathogen Cladosporium fulvum reveals a compartmentalized genome architecture and the presence of a dispensable chromosome.</title>
        <authorList>
            <person name="Zaccaron A.Z."/>
            <person name="Chen L.H."/>
            <person name="Samaras A."/>
            <person name="Stergiopoulos I."/>
        </authorList>
    </citation>
    <scope>NUCLEOTIDE SEQUENCE</scope>
    <source>
        <strain evidence="13">Race5_Kim</strain>
    </source>
</reference>
<keyword evidence="3" id="KW-0479">Metal-binding</keyword>
<dbReference type="Pfam" id="PF01715">
    <property type="entry name" value="IPPT"/>
    <property type="match status" value="1"/>
</dbReference>
<protein>
    <recommendedName>
        <fullName evidence="8 9">tRNA dimethylallyltransferase</fullName>
        <ecNumber evidence="8 9">2.5.1.75</ecNumber>
    </recommendedName>
</protein>